<name>A0AAD7RFQ7_9TELE</name>
<keyword evidence="3" id="KW-1185">Reference proteome</keyword>
<evidence type="ECO:0000313" key="2">
    <source>
        <dbReference type="EMBL" id="KAJ8383461.1"/>
    </source>
</evidence>
<accession>A0AAD7RFQ7</accession>
<organism evidence="2 3">
    <name type="scientific">Aldrovandia affinis</name>
    <dbReference type="NCBI Taxonomy" id="143900"/>
    <lineage>
        <taxon>Eukaryota</taxon>
        <taxon>Metazoa</taxon>
        <taxon>Chordata</taxon>
        <taxon>Craniata</taxon>
        <taxon>Vertebrata</taxon>
        <taxon>Euteleostomi</taxon>
        <taxon>Actinopterygii</taxon>
        <taxon>Neopterygii</taxon>
        <taxon>Teleostei</taxon>
        <taxon>Notacanthiformes</taxon>
        <taxon>Halosauridae</taxon>
        <taxon>Aldrovandia</taxon>
    </lineage>
</organism>
<evidence type="ECO:0000313" key="3">
    <source>
        <dbReference type="Proteomes" id="UP001221898"/>
    </source>
</evidence>
<evidence type="ECO:0000256" key="1">
    <source>
        <dbReference type="SAM" id="MobiDB-lite"/>
    </source>
</evidence>
<proteinExistence type="predicted"/>
<gene>
    <name evidence="2" type="ORF">AAFF_G00220570</name>
</gene>
<dbReference type="EMBL" id="JAINUG010000293">
    <property type="protein sequence ID" value="KAJ8383461.1"/>
    <property type="molecule type" value="Genomic_DNA"/>
</dbReference>
<feature type="region of interest" description="Disordered" evidence="1">
    <location>
        <begin position="35"/>
        <end position="85"/>
    </location>
</feature>
<dbReference type="Proteomes" id="UP001221898">
    <property type="component" value="Unassembled WGS sequence"/>
</dbReference>
<reference evidence="2" key="1">
    <citation type="journal article" date="2023" name="Science">
        <title>Genome structures resolve the early diversification of teleost fishes.</title>
        <authorList>
            <person name="Parey E."/>
            <person name="Louis A."/>
            <person name="Montfort J."/>
            <person name="Bouchez O."/>
            <person name="Roques C."/>
            <person name="Iampietro C."/>
            <person name="Lluch J."/>
            <person name="Castinel A."/>
            <person name="Donnadieu C."/>
            <person name="Desvignes T."/>
            <person name="Floi Bucao C."/>
            <person name="Jouanno E."/>
            <person name="Wen M."/>
            <person name="Mejri S."/>
            <person name="Dirks R."/>
            <person name="Jansen H."/>
            <person name="Henkel C."/>
            <person name="Chen W.J."/>
            <person name="Zahm M."/>
            <person name="Cabau C."/>
            <person name="Klopp C."/>
            <person name="Thompson A.W."/>
            <person name="Robinson-Rechavi M."/>
            <person name="Braasch I."/>
            <person name="Lecointre G."/>
            <person name="Bobe J."/>
            <person name="Postlethwait J.H."/>
            <person name="Berthelot C."/>
            <person name="Roest Crollius H."/>
            <person name="Guiguen Y."/>
        </authorList>
    </citation>
    <scope>NUCLEOTIDE SEQUENCE</scope>
    <source>
        <strain evidence="2">NC1722</strain>
    </source>
</reference>
<sequence length="85" mass="9485">MTCFALGVERGRRLGVIRVPEPKAGLKTITRRPPEKLRQASSSAGMFRRSVMRPLPPPARYDCITGERQGQGHDQRKACLQKPAD</sequence>
<dbReference type="AlphaFoldDB" id="A0AAD7RFQ7"/>
<comment type="caution">
    <text evidence="2">The sequence shown here is derived from an EMBL/GenBank/DDBJ whole genome shotgun (WGS) entry which is preliminary data.</text>
</comment>
<protein>
    <submittedName>
        <fullName evidence="2">Uncharacterized protein</fullName>
    </submittedName>
</protein>